<proteinExistence type="predicted"/>
<keyword evidence="1" id="KW-1133">Transmembrane helix</keyword>
<gene>
    <name evidence="2" type="ORF">ETSY1_09045</name>
</gene>
<evidence type="ECO:0000256" key="1">
    <source>
        <dbReference type="SAM" id="Phobius"/>
    </source>
</evidence>
<dbReference type="EMBL" id="AZHW01000277">
    <property type="protein sequence ID" value="ETX01035.1"/>
    <property type="molecule type" value="Genomic_DNA"/>
</dbReference>
<name>W4LT43_ENTF1</name>
<evidence type="ECO:0000313" key="3">
    <source>
        <dbReference type="Proteomes" id="UP000019141"/>
    </source>
</evidence>
<evidence type="ECO:0008006" key="4">
    <source>
        <dbReference type="Google" id="ProtNLM"/>
    </source>
</evidence>
<sequence>MGSLAVILHNLYIFATIFGIGFLVVDLLGILGTGDDGGDAQGAGGEEASGGILNVLRYFRTFLYFCAGFGPTGLVAGLFGYSTWPRLGWGLAAGIVAALVARALFRLQHQELDSTVSQHDLLAERAVVTVPIPKGQMGKVRLRMGPVVVERFAIAADPSETFEREEMVQIIEVQDDCVKVEKYQGARSLDETWWREIDPEGDVQ</sequence>
<dbReference type="HOGENOM" id="CLU_1341216_0_0_7"/>
<comment type="caution">
    <text evidence="2">The sequence shown here is derived from an EMBL/GenBank/DDBJ whole genome shotgun (WGS) entry which is preliminary data.</text>
</comment>
<feature type="transmembrane region" description="Helical" evidence="1">
    <location>
        <begin position="62"/>
        <end position="81"/>
    </location>
</feature>
<evidence type="ECO:0000313" key="2">
    <source>
        <dbReference type="EMBL" id="ETX01035.1"/>
    </source>
</evidence>
<protein>
    <recommendedName>
        <fullName evidence="4">NfeD-like C-terminal domain-containing protein</fullName>
    </recommendedName>
</protein>
<dbReference type="InterPro" id="IPR012340">
    <property type="entry name" value="NA-bd_OB-fold"/>
</dbReference>
<keyword evidence="3" id="KW-1185">Reference proteome</keyword>
<keyword evidence="1" id="KW-0812">Transmembrane</keyword>
<organism evidence="2 3">
    <name type="scientific">Entotheonella factor</name>
    <dbReference type="NCBI Taxonomy" id="1429438"/>
    <lineage>
        <taxon>Bacteria</taxon>
        <taxon>Pseudomonadati</taxon>
        <taxon>Nitrospinota/Tectimicrobiota group</taxon>
        <taxon>Candidatus Tectimicrobiota</taxon>
        <taxon>Candidatus Entotheonellia</taxon>
        <taxon>Candidatus Entotheonellales</taxon>
        <taxon>Candidatus Entotheonellaceae</taxon>
        <taxon>Candidatus Entotheonella</taxon>
    </lineage>
</organism>
<dbReference type="AlphaFoldDB" id="W4LT43"/>
<reference evidence="2 3" key="1">
    <citation type="journal article" date="2014" name="Nature">
        <title>An environmental bacterial taxon with a large and distinct metabolic repertoire.</title>
        <authorList>
            <person name="Wilson M.C."/>
            <person name="Mori T."/>
            <person name="Ruckert C."/>
            <person name="Uria A.R."/>
            <person name="Helf M.J."/>
            <person name="Takada K."/>
            <person name="Gernert C."/>
            <person name="Steffens U.A."/>
            <person name="Heycke N."/>
            <person name="Schmitt S."/>
            <person name="Rinke C."/>
            <person name="Helfrich E.J."/>
            <person name="Brachmann A.O."/>
            <person name="Gurgui C."/>
            <person name="Wakimoto T."/>
            <person name="Kracht M."/>
            <person name="Crusemann M."/>
            <person name="Hentschel U."/>
            <person name="Abe I."/>
            <person name="Matsunaga S."/>
            <person name="Kalinowski J."/>
            <person name="Takeyama H."/>
            <person name="Piel J."/>
        </authorList>
    </citation>
    <scope>NUCLEOTIDE SEQUENCE [LARGE SCALE GENOMIC DNA]</scope>
    <source>
        <strain evidence="3">TSY1</strain>
    </source>
</reference>
<feature type="transmembrane region" description="Helical" evidence="1">
    <location>
        <begin position="12"/>
        <end position="31"/>
    </location>
</feature>
<feature type="transmembrane region" description="Helical" evidence="1">
    <location>
        <begin position="87"/>
        <end position="105"/>
    </location>
</feature>
<keyword evidence="1" id="KW-0472">Membrane</keyword>
<dbReference type="Gene3D" id="2.40.50.140">
    <property type="entry name" value="Nucleic acid-binding proteins"/>
    <property type="match status" value="1"/>
</dbReference>
<accession>W4LT43</accession>
<dbReference type="Proteomes" id="UP000019141">
    <property type="component" value="Unassembled WGS sequence"/>
</dbReference>